<dbReference type="PANTHER" id="PTHR48111">
    <property type="entry name" value="REGULATOR OF RPOS"/>
    <property type="match status" value="1"/>
</dbReference>
<keyword evidence="4 7" id="KW-0238">DNA-binding</keyword>
<feature type="domain" description="Response regulatory" evidence="8">
    <location>
        <begin position="2"/>
        <end position="116"/>
    </location>
</feature>
<dbReference type="InterPro" id="IPR001789">
    <property type="entry name" value="Sig_transdc_resp-reg_receiver"/>
</dbReference>
<keyword evidence="11" id="KW-1185">Reference proteome</keyword>
<dbReference type="PROSITE" id="PS50110">
    <property type="entry name" value="RESPONSE_REGULATORY"/>
    <property type="match status" value="1"/>
</dbReference>
<protein>
    <recommendedName>
        <fullName evidence="12">Two-component system, OmpR family, response regulator</fullName>
    </recommendedName>
</protein>
<organism evidence="10 11">
    <name type="scientific">Lebetimonas natsushimae</name>
    <dbReference type="NCBI Taxonomy" id="1936991"/>
    <lineage>
        <taxon>Bacteria</taxon>
        <taxon>Pseudomonadati</taxon>
        <taxon>Campylobacterota</taxon>
        <taxon>Epsilonproteobacteria</taxon>
        <taxon>Nautiliales</taxon>
        <taxon>Nautiliaceae</taxon>
        <taxon>Lebetimonas</taxon>
    </lineage>
</organism>
<sequence>MNLLIVEDDLPLANALKKVLEKNNFSVNITGDGEEAFNEILENDYDVYLLDINLPKLDGHKLLKLIKHKNPDAIVIMITASAEIEDIEKAYNHGCNEYIKKPFHAKELLIRIKNLLNKQKENNNDDEIIIDNLRFIKSTMDLFIDDKPVDLRKKERRLLYILITNLNRTVPKEEIINFVWEGEKKENYPLRQLVSSLKSKLNNKYIVSVVGIGYKFVKA</sequence>
<keyword evidence="3" id="KW-0805">Transcription regulation</keyword>
<feature type="domain" description="OmpR/PhoB-type" evidence="9">
    <location>
        <begin position="125"/>
        <end position="218"/>
    </location>
</feature>
<dbReference type="PANTHER" id="PTHR48111:SF1">
    <property type="entry name" value="TWO-COMPONENT RESPONSE REGULATOR ORR33"/>
    <property type="match status" value="1"/>
</dbReference>
<feature type="modified residue" description="4-aspartylphosphate" evidence="6">
    <location>
        <position position="51"/>
    </location>
</feature>
<proteinExistence type="predicted"/>
<name>A0A292YHE4_9BACT</name>
<dbReference type="RefSeq" id="WP_096260156.1">
    <property type="nucleotide sequence ID" value="NZ_BDME01000007.1"/>
</dbReference>
<dbReference type="Pfam" id="PF00072">
    <property type="entry name" value="Response_reg"/>
    <property type="match status" value="1"/>
</dbReference>
<reference evidence="10 11" key="1">
    <citation type="journal article" date="2017" name="Syst. Appl. Microbiol.">
        <title>Lebetimonas natsushimae sp. nov., a novel strictly anaerobic, moderately thermophilic chemoautotroph isolated from a deep-sea hydrothermal vent polychaete nest in the Mid-Okinawa Trough.</title>
        <authorList>
            <person name="Nagata R."/>
            <person name="Takaki Y."/>
            <person name="Tame A."/>
            <person name="Nunoura T."/>
            <person name="Muto H."/>
            <person name="Mino S."/>
            <person name="Sawayama S."/>
            <person name="Takai K."/>
            <person name="Nakagawa S."/>
        </authorList>
    </citation>
    <scope>NUCLEOTIDE SEQUENCE [LARGE SCALE GENOMIC DNA]</scope>
    <source>
        <strain evidence="10 11">HS1857</strain>
    </source>
</reference>
<comment type="caution">
    <text evidence="10">The sequence shown here is derived from an EMBL/GenBank/DDBJ whole genome shotgun (WGS) entry which is preliminary data.</text>
</comment>
<dbReference type="InterPro" id="IPR036388">
    <property type="entry name" value="WH-like_DNA-bd_sf"/>
</dbReference>
<dbReference type="Pfam" id="PF00486">
    <property type="entry name" value="Trans_reg_C"/>
    <property type="match status" value="1"/>
</dbReference>
<dbReference type="PROSITE" id="PS51755">
    <property type="entry name" value="OMPR_PHOB"/>
    <property type="match status" value="1"/>
</dbReference>
<evidence type="ECO:0000256" key="4">
    <source>
        <dbReference type="ARBA" id="ARBA00023125"/>
    </source>
</evidence>
<dbReference type="CDD" id="cd00383">
    <property type="entry name" value="trans_reg_C"/>
    <property type="match status" value="1"/>
</dbReference>
<dbReference type="SMART" id="SM00448">
    <property type="entry name" value="REC"/>
    <property type="match status" value="1"/>
</dbReference>
<evidence type="ECO:0000256" key="2">
    <source>
        <dbReference type="ARBA" id="ARBA00023012"/>
    </source>
</evidence>
<dbReference type="OrthoDB" id="8912111at2"/>
<evidence type="ECO:0000313" key="10">
    <source>
        <dbReference type="EMBL" id="GAX88331.1"/>
    </source>
</evidence>
<dbReference type="GO" id="GO:0006355">
    <property type="term" value="P:regulation of DNA-templated transcription"/>
    <property type="evidence" value="ECO:0007669"/>
    <property type="project" value="InterPro"/>
</dbReference>
<feature type="DNA-binding region" description="OmpR/PhoB-type" evidence="7">
    <location>
        <begin position="125"/>
        <end position="218"/>
    </location>
</feature>
<evidence type="ECO:0000256" key="1">
    <source>
        <dbReference type="ARBA" id="ARBA00022553"/>
    </source>
</evidence>
<dbReference type="GO" id="GO:0000156">
    <property type="term" value="F:phosphorelay response regulator activity"/>
    <property type="evidence" value="ECO:0007669"/>
    <property type="project" value="TreeGrafter"/>
</dbReference>
<evidence type="ECO:0000256" key="5">
    <source>
        <dbReference type="ARBA" id="ARBA00023163"/>
    </source>
</evidence>
<keyword evidence="2" id="KW-0902">Two-component regulatory system</keyword>
<evidence type="ECO:0000256" key="7">
    <source>
        <dbReference type="PROSITE-ProRule" id="PRU01091"/>
    </source>
</evidence>
<dbReference type="AlphaFoldDB" id="A0A292YHE4"/>
<dbReference type="InterPro" id="IPR039420">
    <property type="entry name" value="WalR-like"/>
</dbReference>
<dbReference type="GO" id="GO:0000976">
    <property type="term" value="F:transcription cis-regulatory region binding"/>
    <property type="evidence" value="ECO:0007669"/>
    <property type="project" value="TreeGrafter"/>
</dbReference>
<dbReference type="InterPro" id="IPR011006">
    <property type="entry name" value="CheY-like_superfamily"/>
</dbReference>
<evidence type="ECO:0000256" key="3">
    <source>
        <dbReference type="ARBA" id="ARBA00023015"/>
    </source>
</evidence>
<gene>
    <name evidence="10" type="ORF">LNAT_P1627</name>
</gene>
<dbReference type="Gene3D" id="1.10.10.10">
    <property type="entry name" value="Winged helix-like DNA-binding domain superfamily/Winged helix DNA-binding domain"/>
    <property type="match status" value="1"/>
</dbReference>
<dbReference type="InterPro" id="IPR001867">
    <property type="entry name" value="OmpR/PhoB-type_DNA-bd"/>
</dbReference>
<evidence type="ECO:0000259" key="9">
    <source>
        <dbReference type="PROSITE" id="PS51755"/>
    </source>
</evidence>
<dbReference type="SUPFAM" id="SSF52172">
    <property type="entry name" value="CheY-like"/>
    <property type="match status" value="1"/>
</dbReference>
<keyword evidence="5" id="KW-0804">Transcription</keyword>
<accession>A0A292YHE4</accession>
<evidence type="ECO:0000256" key="6">
    <source>
        <dbReference type="PROSITE-ProRule" id="PRU00169"/>
    </source>
</evidence>
<dbReference type="EMBL" id="BDME01000007">
    <property type="protein sequence ID" value="GAX88331.1"/>
    <property type="molecule type" value="Genomic_DNA"/>
</dbReference>
<evidence type="ECO:0000313" key="11">
    <source>
        <dbReference type="Proteomes" id="UP000217944"/>
    </source>
</evidence>
<dbReference type="GO" id="GO:0032993">
    <property type="term" value="C:protein-DNA complex"/>
    <property type="evidence" value="ECO:0007669"/>
    <property type="project" value="TreeGrafter"/>
</dbReference>
<evidence type="ECO:0008006" key="12">
    <source>
        <dbReference type="Google" id="ProtNLM"/>
    </source>
</evidence>
<dbReference type="SMART" id="SM00862">
    <property type="entry name" value="Trans_reg_C"/>
    <property type="match status" value="1"/>
</dbReference>
<dbReference type="Proteomes" id="UP000217944">
    <property type="component" value="Unassembled WGS sequence"/>
</dbReference>
<dbReference type="GO" id="GO:0005829">
    <property type="term" value="C:cytosol"/>
    <property type="evidence" value="ECO:0007669"/>
    <property type="project" value="TreeGrafter"/>
</dbReference>
<dbReference type="Gene3D" id="3.40.50.2300">
    <property type="match status" value="1"/>
</dbReference>
<keyword evidence="1 6" id="KW-0597">Phosphoprotein</keyword>
<evidence type="ECO:0000259" key="8">
    <source>
        <dbReference type="PROSITE" id="PS50110"/>
    </source>
</evidence>